<evidence type="ECO:0000313" key="4">
    <source>
        <dbReference type="Proteomes" id="UP000499080"/>
    </source>
</evidence>
<protein>
    <recommendedName>
        <fullName evidence="2">Menorin-like domain-containing protein</fullName>
    </recommendedName>
</protein>
<organism evidence="3 4">
    <name type="scientific">Araneus ventricosus</name>
    <name type="common">Orbweaver spider</name>
    <name type="synonym">Epeira ventricosa</name>
    <dbReference type="NCBI Taxonomy" id="182803"/>
    <lineage>
        <taxon>Eukaryota</taxon>
        <taxon>Metazoa</taxon>
        <taxon>Ecdysozoa</taxon>
        <taxon>Arthropoda</taxon>
        <taxon>Chelicerata</taxon>
        <taxon>Arachnida</taxon>
        <taxon>Araneae</taxon>
        <taxon>Araneomorphae</taxon>
        <taxon>Entelegynae</taxon>
        <taxon>Araneoidea</taxon>
        <taxon>Araneidae</taxon>
        <taxon>Araneus</taxon>
    </lineage>
</organism>
<name>A0A4Y2J4D7_ARAVE</name>
<feature type="domain" description="Menorin-like" evidence="2">
    <location>
        <begin position="15"/>
        <end position="108"/>
    </location>
</feature>
<evidence type="ECO:0000259" key="2">
    <source>
        <dbReference type="Pfam" id="PF10223"/>
    </source>
</evidence>
<dbReference type="PANTHER" id="PTHR21184">
    <property type="entry name" value="MENORIN (DENDRITIC BRANCHING PROTEIN)"/>
    <property type="match status" value="1"/>
</dbReference>
<dbReference type="OrthoDB" id="413402at2759"/>
<evidence type="ECO:0000256" key="1">
    <source>
        <dbReference type="ARBA" id="ARBA00044953"/>
    </source>
</evidence>
<proteinExistence type="inferred from homology"/>
<sequence length="196" mass="22270">MPSSLLDYFPEAKGDGLRVTWARATNNKARLATGMRSPANLIEGDVSMSCNSRYPVPIMSPSATVPSDLTLDEWLQELLRYNNKGIQLNFQSTEVVEPACRVLARVVDHSLPLGHSVHLEENYNDLSMILEKINYQEHHWMVCGDFKMLTMLLGQQAGYTKYPCFLCLWDSLARYLHWTKTDWSLRGALTPGEKMS</sequence>
<keyword evidence="4" id="KW-1185">Reference proteome</keyword>
<gene>
    <name evidence="3" type="ORF">AVEN_121910_1</name>
</gene>
<dbReference type="Proteomes" id="UP000499080">
    <property type="component" value="Unassembled WGS sequence"/>
</dbReference>
<comment type="similarity">
    <text evidence="1">Belongs to the menorin family.</text>
</comment>
<dbReference type="EMBL" id="BGPR01003186">
    <property type="protein sequence ID" value="GBM84784.1"/>
    <property type="molecule type" value="Genomic_DNA"/>
</dbReference>
<dbReference type="GO" id="GO:0005615">
    <property type="term" value="C:extracellular space"/>
    <property type="evidence" value="ECO:0007669"/>
    <property type="project" value="TreeGrafter"/>
</dbReference>
<reference evidence="3 4" key="1">
    <citation type="journal article" date="2019" name="Sci. Rep.">
        <title>Orb-weaving spider Araneus ventricosus genome elucidates the spidroin gene catalogue.</title>
        <authorList>
            <person name="Kono N."/>
            <person name="Nakamura H."/>
            <person name="Ohtoshi R."/>
            <person name="Moran D.A.P."/>
            <person name="Shinohara A."/>
            <person name="Yoshida Y."/>
            <person name="Fujiwara M."/>
            <person name="Mori M."/>
            <person name="Tomita M."/>
            <person name="Arakawa K."/>
        </authorList>
    </citation>
    <scope>NUCLEOTIDE SEQUENCE [LARGE SCALE GENOMIC DNA]</scope>
</reference>
<comment type="caution">
    <text evidence="3">The sequence shown here is derived from an EMBL/GenBank/DDBJ whole genome shotgun (WGS) entry which is preliminary data.</text>
</comment>
<dbReference type="Pfam" id="PF10223">
    <property type="entry name" value="Menorin_N"/>
    <property type="match status" value="1"/>
</dbReference>
<dbReference type="AlphaFoldDB" id="A0A4Y2J4D7"/>
<dbReference type="PANTHER" id="PTHR21184:SF6">
    <property type="entry name" value="CONSERVED PLASMA MEMBRANE PROTEIN"/>
    <property type="match status" value="1"/>
</dbReference>
<dbReference type="InterPro" id="IPR019356">
    <property type="entry name" value="Menorin_dom"/>
</dbReference>
<accession>A0A4Y2J4D7</accession>
<evidence type="ECO:0000313" key="3">
    <source>
        <dbReference type="EMBL" id="GBM84784.1"/>
    </source>
</evidence>